<feature type="domain" description="DUF2126" evidence="1">
    <location>
        <begin position="178"/>
        <end position="238"/>
    </location>
</feature>
<dbReference type="InterPro" id="IPR018667">
    <property type="entry name" value="DUF2126"/>
</dbReference>
<dbReference type="OrthoDB" id="9787782at2"/>
<protein>
    <recommendedName>
        <fullName evidence="1">DUF2126 domain-containing protein</fullName>
    </recommendedName>
</protein>
<evidence type="ECO:0000313" key="3">
    <source>
        <dbReference type="Proteomes" id="UP000292459"/>
    </source>
</evidence>
<evidence type="ECO:0000313" key="2">
    <source>
        <dbReference type="EMBL" id="RZM81869.1"/>
    </source>
</evidence>
<sequence>MTSFRFTPPADCLSTKPVTIQPFTKAQWTAIDALGRQIDQRLHAAQIGLTMGGEPTYVSARDRTDLQWRYEALGTEKRQLAEALLLRLAQRLNPVGGLRHYGIGKLYPGEPYPRWALGCFWRLDGQPLWGNADLLATAAPSGKPQTWAAAKSFIYELATCLAIPHAAIMPAYEIEETVPAGFVLPLLTTEVNGTPLWQSCRWTGFDQGMVLVPGDGPVGLRLPLTELTDTEQLLTEAQPAFDSAPIRPEAVSSLAPADSIRLALVVSVENGIVQVFLPPIATGRSFADVITAIEATAEVLDQPVQLSGYGPPINQGIEGFKLTPDPGVLEVNIHPVATWPELVQLHHALDEEAIACGLACEKYGRDGQLLGTGGGSHITIGGKTPATSPLLQRPDLLRSLITYWQHHPSLSYVFAGQYIGPTSQSPRIDEARHDSLYELELAFLALMPGKAIAPEVVDRLLSPLLQDVTGNTHRTALCIDKLYPTYNPAAQLGLLEFRGFEMPPYTGLRLLQMLLIRALIARFWQQPFTQPLKRWGPELRDRWLLPHYLIQDFQIVLKELKTAGLPFELDWFTPFLLRRFPQNGKIALRDNPAQVLELRTALEPWPVIGDAGGGGTSRPVDNSMERVQLFLTGAVGDAPAVGALAKRYAILCNGHRVPLRSTGVAGDYVGAVRFRARSPLDTDHAALTPHVPLRFDVIDTWKSQHLGGMIYHTDPVDAETLPPSLEVARSRFQQRFVPVTDGPVPEPLPPLVVHPEAPMTLDLRLVHLRTE</sequence>
<dbReference type="EMBL" id="QVFV01000001">
    <property type="protein sequence ID" value="RZM81869.1"/>
    <property type="molecule type" value="Genomic_DNA"/>
</dbReference>
<dbReference type="Proteomes" id="UP000292459">
    <property type="component" value="Unassembled WGS sequence"/>
</dbReference>
<dbReference type="RefSeq" id="WP_052288143.1">
    <property type="nucleotide sequence ID" value="NZ_QVFV01000001.1"/>
</dbReference>
<feature type="domain" description="DUF2126" evidence="1">
    <location>
        <begin position="252"/>
        <end position="764"/>
    </location>
</feature>
<organism evidence="2 3">
    <name type="scientific">Leptolyngbya iicbica LK</name>
    <dbReference type="NCBI Taxonomy" id="2294035"/>
    <lineage>
        <taxon>Bacteria</taxon>
        <taxon>Bacillati</taxon>
        <taxon>Cyanobacteriota</taxon>
        <taxon>Cyanophyceae</taxon>
        <taxon>Leptolyngbyales</taxon>
        <taxon>Leptolyngbyaceae</taxon>
        <taxon>Leptolyngbya group</taxon>
        <taxon>Leptolyngbya</taxon>
        <taxon>Leptolyngbya iicbica</taxon>
    </lineage>
</organism>
<reference evidence="2 3" key="1">
    <citation type="submission" date="2018-11" db="EMBL/GenBank/DDBJ databases">
        <title>Whole genome sequencing of an environmental sample.</title>
        <authorList>
            <person name="Sarangi A.N."/>
            <person name="Singh D."/>
            <person name="Tripathy S."/>
        </authorList>
    </citation>
    <scope>NUCLEOTIDE SEQUENCE [LARGE SCALE GENOMIC DNA]</scope>
    <source>
        <strain evidence="2 3">Lakshadweep</strain>
    </source>
</reference>
<proteinExistence type="predicted"/>
<dbReference type="Pfam" id="PF09899">
    <property type="entry name" value="DUF2126"/>
    <property type="match status" value="3"/>
</dbReference>
<dbReference type="AlphaFoldDB" id="A0A4Q7EJ98"/>
<accession>A0A4Q7EJ98</accession>
<comment type="caution">
    <text evidence="2">The sequence shown here is derived from an EMBL/GenBank/DDBJ whole genome shotgun (WGS) entry which is preliminary data.</text>
</comment>
<name>A0A4Q7EJ98_9CYAN</name>
<gene>
    <name evidence="2" type="ORF">DYY88_00915</name>
</gene>
<keyword evidence="3" id="KW-1185">Reference proteome</keyword>
<evidence type="ECO:0000259" key="1">
    <source>
        <dbReference type="Pfam" id="PF09899"/>
    </source>
</evidence>
<feature type="domain" description="DUF2126" evidence="1">
    <location>
        <begin position="4"/>
        <end position="173"/>
    </location>
</feature>